<dbReference type="Gene3D" id="4.10.372.10">
    <property type="entry name" value="Lipoxygenase-1, Domain 3"/>
    <property type="match status" value="1"/>
</dbReference>
<evidence type="ECO:0000259" key="4">
    <source>
        <dbReference type="PROSITE" id="PS51393"/>
    </source>
</evidence>
<evidence type="ECO:0000256" key="3">
    <source>
        <dbReference type="ARBA" id="ARBA00023002"/>
    </source>
</evidence>
<keyword evidence="3" id="KW-0560">Oxidoreductase</keyword>
<evidence type="ECO:0000256" key="2">
    <source>
        <dbReference type="ARBA" id="ARBA00022964"/>
    </source>
</evidence>
<dbReference type="InterPro" id="IPR013819">
    <property type="entry name" value="LipOase_C"/>
</dbReference>
<sequence length="292" mass="32878">MSDGFFKYRIWVPGQPGRNLPVLISHGNQGRKDWNLPLEVGCQGHQTIHILLNMVLISLSPVTSDVPAYLPSQTPHENGSASMEMGKWRERCNDLGNPEKDNLARPVLGDPSCETRVEKPHQVYVPRDESFEEIKQNTFSTGRFKAMLHNLVLSIAATLSSSNVPFKCFSEIDKLYIDGVLLKDEEQKGEGFLDNFAKQVLSIGDRLLKYETPAVIFRAYSFSPLLWYECGNSFKNVSSVSLTPFCLHDVSLSGDRFVWLRDNEFARQTLAGVNPVNIELLKVENLSTLNET</sequence>
<dbReference type="PANTHER" id="PTHR11771">
    <property type="entry name" value="LIPOXYGENASE"/>
    <property type="match status" value="1"/>
</dbReference>
<keyword evidence="1" id="KW-0479">Metal-binding</keyword>
<gene>
    <name evidence="5" type="ORF">RJ641_002646</name>
</gene>
<accession>A0AAN8VNC3</accession>
<dbReference type="InterPro" id="IPR036226">
    <property type="entry name" value="LipOase_C_sf"/>
</dbReference>
<evidence type="ECO:0000256" key="1">
    <source>
        <dbReference type="ARBA" id="ARBA00022723"/>
    </source>
</evidence>
<dbReference type="InterPro" id="IPR000907">
    <property type="entry name" value="LipOase"/>
</dbReference>
<reference evidence="5 6" key="1">
    <citation type="submission" date="2023-12" db="EMBL/GenBank/DDBJ databases">
        <title>A high-quality genome assembly for Dillenia turbinata (Dilleniales).</title>
        <authorList>
            <person name="Chanderbali A."/>
        </authorList>
    </citation>
    <scope>NUCLEOTIDE SEQUENCE [LARGE SCALE GENOMIC DNA]</scope>
    <source>
        <strain evidence="5">LSX21</strain>
        <tissue evidence="5">Leaf</tissue>
    </source>
</reference>
<dbReference type="Pfam" id="PF00305">
    <property type="entry name" value="Lipoxygenase"/>
    <property type="match status" value="2"/>
</dbReference>
<dbReference type="GO" id="GO:0046872">
    <property type="term" value="F:metal ion binding"/>
    <property type="evidence" value="ECO:0007669"/>
    <property type="project" value="UniProtKB-KW"/>
</dbReference>
<dbReference type="Proteomes" id="UP001370490">
    <property type="component" value="Unassembled WGS sequence"/>
</dbReference>
<dbReference type="GO" id="GO:0016702">
    <property type="term" value="F:oxidoreductase activity, acting on single donors with incorporation of molecular oxygen, incorporation of two atoms of oxygen"/>
    <property type="evidence" value="ECO:0007669"/>
    <property type="project" value="InterPro"/>
</dbReference>
<evidence type="ECO:0000313" key="5">
    <source>
        <dbReference type="EMBL" id="KAK6930853.1"/>
    </source>
</evidence>
<name>A0AAN8VNC3_9MAGN</name>
<dbReference type="AlphaFoldDB" id="A0AAN8VNC3"/>
<dbReference type="SUPFAM" id="SSF48484">
    <property type="entry name" value="Lipoxigenase"/>
    <property type="match status" value="1"/>
</dbReference>
<keyword evidence="2" id="KW-0223">Dioxygenase</keyword>
<dbReference type="PROSITE" id="PS51393">
    <property type="entry name" value="LIPOXYGENASE_3"/>
    <property type="match status" value="1"/>
</dbReference>
<dbReference type="Gene3D" id="3.10.450.60">
    <property type="match status" value="1"/>
</dbReference>
<organism evidence="5 6">
    <name type="scientific">Dillenia turbinata</name>
    <dbReference type="NCBI Taxonomy" id="194707"/>
    <lineage>
        <taxon>Eukaryota</taxon>
        <taxon>Viridiplantae</taxon>
        <taxon>Streptophyta</taxon>
        <taxon>Embryophyta</taxon>
        <taxon>Tracheophyta</taxon>
        <taxon>Spermatophyta</taxon>
        <taxon>Magnoliopsida</taxon>
        <taxon>eudicotyledons</taxon>
        <taxon>Gunneridae</taxon>
        <taxon>Pentapetalae</taxon>
        <taxon>Dilleniales</taxon>
        <taxon>Dilleniaceae</taxon>
        <taxon>Dillenia</taxon>
    </lineage>
</organism>
<proteinExistence type="predicted"/>
<protein>
    <submittedName>
        <fullName evidence="5">Lipoxygenase, C-terminal</fullName>
    </submittedName>
</protein>
<feature type="domain" description="Lipoxygenase" evidence="4">
    <location>
        <begin position="60"/>
        <end position="292"/>
    </location>
</feature>
<dbReference type="EMBL" id="JBAMMX010000011">
    <property type="protein sequence ID" value="KAK6930853.1"/>
    <property type="molecule type" value="Genomic_DNA"/>
</dbReference>
<evidence type="ECO:0000313" key="6">
    <source>
        <dbReference type="Proteomes" id="UP001370490"/>
    </source>
</evidence>
<keyword evidence="6" id="KW-1185">Reference proteome</keyword>
<dbReference type="GO" id="GO:0034440">
    <property type="term" value="P:lipid oxidation"/>
    <property type="evidence" value="ECO:0007669"/>
    <property type="project" value="InterPro"/>
</dbReference>
<comment type="caution">
    <text evidence="5">The sequence shown here is derived from an EMBL/GenBank/DDBJ whole genome shotgun (WGS) entry which is preliminary data.</text>
</comment>
<dbReference type="InterPro" id="IPR027433">
    <property type="entry name" value="Lipoxygenase_dom_3"/>
</dbReference>